<reference evidence="1 2" key="1">
    <citation type="journal article" date="2015" name="Stand. Genomic Sci.">
        <title>Genomic Encyclopedia of Bacterial and Archaeal Type Strains, Phase III: the genomes of soil and plant-associated and newly described type strains.</title>
        <authorList>
            <person name="Whitman W.B."/>
            <person name="Woyke T."/>
            <person name="Klenk H.P."/>
            <person name="Zhou Y."/>
            <person name="Lilburn T.G."/>
            <person name="Beck B.J."/>
            <person name="De Vos P."/>
            <person name="Vandamme P."/>
            <person name="Eisen J.A."/>
            <person name="Garrity G."/>
            <person name="Hugenholtz P."/>
            <person name="Kyrpides N.C."/>
        </authorList>
    </citation>
    <scope>NUCLEOTIDE SEQUENCE [LARGE SCALE GENOMIC DNA]</scope>
    <source>
        <strain evidence="1 2">CGMCC 1.10948</strain>
    </source>
</reference>
<protein>
    <submittedName>
        <fullName evidence="1">Uncharacterized protein</fullName>
    </submittedName>
</protein>
<name>A0A562R927_9BRAD</name>
<keyword evidence="2" id="KW-1185">Reference proteome</keyword>
<evidence type="ECO:0000313" key="1">
    <source>
        <dbReference type="EMBL" id="TWI65555.1"/>
    </source>
</evidence>
<dbReference type="Proteomes" id="UP000316291">
    <property type="component" value="Unassembled WGS sequence"/>
</dbReference>
<dbReference type="EMBL" id="VLLA01000015">
    <property type="protein sequence ID" value="TWI65555.1"/>
    <property type="molecule type" value="Genomic_DNA"/>
</dbReference>
<evidence type="ECO:0000313" key="2">
    <source>
        <dbReference type="Proteomes" id="UP000316291"/>
    </source>
</evidence>
<comment type="caution">
    <text evidence="1">The sequence shown here is derived from an EMBL/GenBank/DDBJ whole genome shotgun (WGS) entry which is preliminary data.</text>
</comment>
<accession>A0A562R927</accession>
<sequence length="80" mass="9310">MPRIHIGDARSMLPHSIHYNARAEGHNSKKKQELKYALIVSVTARRVTDLYNRIVRRYRGTLEALMPVIEIPVRVESQEE</sequence>
<gene>
    <name evidence="1" type="ORF">IQ16_05293</name>
</gene>
<dbReference type="AlphaFoldDB" id="A0A562R927"/>
<organism evidence="1 2">
    <name type="scientific">Bradyrhizobium huanghuaihaiense</name>
    <dbReference type="NCBI Taxonomy" id="990078"/>
    <lineage>
        <taxon>Bacteria</taxon>
        <taxon>Pseudomonadati</taxon>
        <taxon>Pseudomonadota</taxon>
        <taxon>Alphaproteobacteria</taxon>
        <taxon>Hyphomicrobiales</taxon>
        <taxon>Nitrobacteraceae</taxon>
        <taxon>Bradyrhizobium</taxon>
    </lineage>
</organism>
<proteinExistence type="predicted"/>